<dbReference type="Pfam" id="PF00172">
    <property type="entry name" value="Zn_clus"/>
    <property type="match status" value="1"/>
</dbReference>
<evidence type="ECO:0000259" key="3">
    <source>
        <dbReference type="PROSITE" id="PS50048"/>
    </source>
</evidence>
<dbReference type="PANTHER" id="PTHR46910:SF1">
    <property type="entry name" value="MISCELLANEOUS ZN(II)2CYS6 TRANSCRIPTION FACTOR (EUROFUNG)-RELATED"/>
    <property type="match status" value="1"/>
</dbReference>
<dbReference type="SMART" id="SM00066">
    <property type="entry name" value="GAL4"/>
    <property type="match status" value="1"/>
</dbReference>
<keyword evidence="5" id="KW-1185">Reference proteome</keyword>
<dbReference type="CDD" id="cd00067">
    <property type="entry name" value="GAL4"/>
    <property type="match status" value="1"/>
</dbReference>
<feature type="region of interest" description="Disordered" evidence="2">
    <location>
        <begin position="112"/>
        <end position="161"/>
    </location>
</feature>
<feature type="compositionally biased region" description="Basic and acidic residues" evidence="2">
    <location>
        <begin position="122"/>
        <end position="137"/>
    </location>
</feature>
<dbReference type="PROSITE" id="PS50048">
    <property type="entry name" value="ZN2_CY6_FUNGAL_2"/>
    <property type="match status" value="1"/>
</dbReference>
<dbReference type="CDD" id="cd12148">
    <property type="entry name" value="fungal_TF_MHR"/>
    <property type="match status" value="1"/>
</dbReference>
<dbReference type="PANTHER" id="PTHR46910">
    <property type="entry name" value="TRANSCRIPTION FACTOR PDR1"/>
    <property type="match status" value="1"/>
</dbReference>
<reference evidence="4 5" key="1">
    <citation type="journal article" date="2018" name="New Phytol.">
        <title>Phylogenomics of Endogonaceae and evolution of mycorrhizas within Mucoromycota.</title>
        <authorList>
            <person name="Chang Y."/>
            <person name="Desiro A."/>
            <person name="Na H."/>
            <person name="Sandor L."/>
            <person name="Lipzen A."/>
            <person name="Clum A."/>
            <person name="Barry K."/>
            <person name="Grigoriev I.V."/>
            <person name="Martin F.M."/>
            <person name="Stajich J.E."/>
            <person name="Smith M.E."/>
            <person name="Bonito G."/>
            <person name="Spatafora J.W."/>
        </authorList>
    </citation>
    <scope>NUCLEOTIDE SEQUENCE [LARGE SCALE GENOMIC DNA]</scope>
    <source>
        <strain evidence="4 5">GMNB39</strain>
    </source>
</reference>
<dbReference type="EMBL" id="RBNI01015281">
    <property type="protein sequence ID" value="RUP16190.1"/>
    <property type="molecule type" value="Genomic_DNA"/>
</dbReference>
<evidence type="ECO:0000313" key="4">
    <source>
        <dbReference type="EMBL" id="RUP16190.1"/>
    </source>
</evidence>
<dbReference type="GO" id="GO:0000981">
    <property type="term" value="F:DNA-binding transcription factor activity, RNA polymerase II-specific"/>
    <property type="evidence" value="ECO:0007669"/>
    <property type="project" value="InterPro"/>
</dbReference>
<evidence type="ECO:0000256" key="1">
    <source>
        <dbReference type="ARBA" id="ARBA00023242"/>
    </source>
</evidence>
<dbReference type="OrthoDB" id="39175at2759"/>
<dbReference type="InterPro" id="IPR050987">
    <property type="entry name" value="AtrR-like"/>
</dbReference>
<dbReference type="PROSITE" id="PS00463">
    <property type="entry name" value="ZN2_CY6_FUNGAL_1"/>
    <property type="match status" value="1"/>
</dbReference>
<organism evidence="4 5">
    <name type="scientific">Jimgerdemannia flammicorona</name>
    <dbReference type="NCBI Taxonomy" id="994334"/>
    <lineage>
        <taxon>Eukaryota</taxon>
        <taxon>Fungi</taxon>
        <taxon>Fungi incertae sedis</taxon>
        <taxon>Mucoromycota</taxon>
        <taxon>Mucoromycotina</taxon>
        <taxon>Endogonomycetes</taxon>
        <taxon>Endogonales</taxon>
        <taxon>Endogonaceae</taxon>
        <taxon>Jimgerdemannia</taxon>
    </lineage>
</organism>
<protein>
    <recommendedName>
        <fullName evidence="3">Zn(2)-C6 fungal-type domain-containing protein</fullName>
    </recommendedName>
</protein>
<comment type="caution">
    <text evidence="4">The sequence shown here is derived from an EMBL/GenBank/DDBJ whole genome shotgun (WGS) entry which is preliminary data.</text>
</comment>
<name>A0A433B9U5_9FUNG</name>
<dbReference type="GO" id="GO:0008270">
    <property type="term" value="F:zinc ion binding"/>
    <property type="evidence" value="ECO:0007669"/>
    <property type="project" value="InterPro"/>
</dbReference>
<accession>A0A433B9U5</accession>
<gene>
    <name evidence="4" type="ORF">BC936DRAFT_139542</name>
</gene>
<dbReference type="Proteomes" id="UP000268093">
    <property type="component" value="Unassembled WGS sequence"/>
</dbReference>
<evidence type="ECO:0000313" key="5">
    <source>
        <dbReference type="Proteomes" id="UP000268093"/>
    </source>
</evidence>
<dbReference type="AlphaFoldDB" id="A0A433B9U5"/>
<dbReference type="InterPro" id="IPR036864">
    <property type="entry name" value="Zn2-C6_fun-type_DNA-bd_sf"/>
</dbReference>
<dbReference type="InterPro" id="IPR001138">
    <property type="entry name" value="Zn2Cys6_DnaBD"/>
</dbReference>
<sequence length="737" mass="83980">MPTNKLHIAKATDRTAVACVRCRHKQAKCDGATPRCRRCEYSDEECTYVRAARTQRDEEAELKRRPLTLDKQRQRLVAQIRGIEGQMQRMREEMISLGGGREYDSLELVSTSSESGEMSNPKLKDLNCSDFPRDQSTHVRPTKRPKPLTFADHPGCATSPEETTQAEMADGALQVSRTAPNHKVEAMLCAQPEWTLTIIRNGIRIQTDIRNIQQLQGLIATSLPKLSKVPSELRRTSNQPLFILWNQWSNNLVTGKKQANSSSASAAAMAIADQNAMMLAYTRAHQAKILRFIVKIWLGCDSADPLKHAYVAYYSKMKPLPVNFKMFIYSVGFCAASHVFTYHQSEYDETLPAGVSGAQMGEFVSKYFFSQLREGIFAYLEDPKPDDNILTTLIQTIHCLFYNDQFQMASLYLSIAVRSIQILESHASKGGEFQCLYWIVFVNYDELLTSVGFAPVINDREKRVADVLRFVHDAMPGLNPESNLQFQFAYTIQSSITREILDTFYSDESRQIPSTADLERFEDAWAEWWDALHPTLRSPPDNLPLDLTRFMNSRRLKMIHEIGLLDIYLPFIDDFDSCEHQPTPHTDMHSLAERAARICADCAVNITKTVLEIHRHRGCWFPLFELGRACEVHIQNLKSTNPEVVTLARVHLALSWKMLSESARFGVGEVEATRYAGYLKEVMAKYNIEVKEAAVVDVVVGSLQTEPMAGCDLFDWDRPYSFWDRVAKNCWIRRQNH</sequence>
<keyword evidence="1" id="KW-0539">Nucleus</keyword>
<dbReference type="SUPFAM" id="SSF57701">
    <property type="entry name" value="Zn2/Cys6 DNA-binding domain"/>
    <property type="match status" value="1"/>
</dbReference>
<feature type="domain" description="Zn(2)-C6 fungal-type" evidence="3">
    <location>
        <begin position="18"/>
        <end position="48"/>
    </location>
</feature>
<evidence type="ECO:0000256" key="2">
    <source>
        <dbReference type="SAM" id="MobiDB-lite"/>
    </source>
</evidence>
<proteinExistence type="predicted"/>
<dbReference type="Gene3D" id="4.10.240.10">
    <property type="entry name" value="Zn(2)-C6 fungal-type DNA-binding domain"/>
    <property type="match status" value="1"/>
</dbReference>